<keyword evidence="2" id="KW-1185">Reference proteome</keyword>
<evidence type="ECO:0000313" key="2">
    <source>
        <dbReference type="Proteomes" id="UP001497382"/>
    </source>
</evidence>
<dbReference type="EMBL" id="CAXIEN010000071">
    <property type="protein sequence ID" value="CAL1273980.1"/>
    <property type="molecule type" value="Genomic_DNA"/>
</dbReference>
<proteinExistence type="predicted"/>
<dbReference type="Proteomes" id="UP001497382">
    <property type="component" value="Unassembled WGS sequence"/>
</dbReference>
<dbReference type="AlphaFoldDB" id="A0AAV1ZQ35"/>
<reference evidence="1 2" key="1">
    <citation type="submission" date="2024-04" db="EMBL/GenBank/DDBJ databases">
        <authorList>
            <person name="Rising A."/>
            <person name="Reimegard J."/>
            <person name="Sonavane S."/>
            <person name="Akerstrom W."/>
            <person name="Nylinder S."/>
            <person name="Hedman E."/>
            <person name="Kallberg Y."/>
        </authorList>
    </citation>
    <scope>NUCLEOTIDE SEQUENCE [LARGE SCALE GENOMIC DNA]</scope>
</reference>
<organism evidence="1 2">
    <name type="scientific">Larinioides sclopetarius</name>
    <dbReference type="NCBI Taxonomy" id="280406"/>
    <lineage>
        <taxon>Eukaryota</taxon>
        <taxon>Metazoa</taxon>
        <taxon>Ecdysozoa</taxon>
        <taxon>Arthropoda</taxon>
        <taxon>Chelicerata</taxon>
        <taxon>Arachnida</taxon>
        <taxon>Araneae</taxon>
        <taxon>Araneomorphae</taxon>
        <taxon>Entelegynae</taxon>
        <taxon>Araneoidea</taxon>
        <taxon>Araneidae</taxon>
        <taxon>Larinioides</taxon>
    </lineage>
</organism>
<evidence type="ECO:0000313" key="1">
    <source>
        <dbReference type="EMBL" id="CAL1273980.1"/>
    </source>
</evidence>
<comment type="caution">
    <text evidence="1">The sequence shown here is derived from an EMBL/GenBank/DDBJ whole genome shotgun (WGS) entry which is preliminary data.</text>
</comment>
<protein>
    <submittedName>
        <fullName evidence="1">Uncharacterized protein</fullName>
    </submittedName>
</protein>
<accession>A0AAV1ZQ35</accession>
<gene>
    <name evidence="1" type="ORF">LARSCL_LOCUS7210</name>
</gene>
<name>A0AAV1ZQ35_9ARAC</name>
<sequence length="103" mass="11837">MSSMFMTLAENEKSFEIRHFKLMDLMQCLGTSYFIHFLKLALKNMASKEEYSSSTPSDGAVLQRPSKILRLQSDSKKSSLSSSLDMIRASTVQRYGCDRRKRK</sequence>